<dbReference type="Pfam" id="PF06299">
    <property type="entry name" value="DUF1045"/>
    <property type="match status" value="1"/>
</dbReference>
<dbReference type="KEGG" id="arui:G6M88_08535"/>
<evidence type="ECO:0000313" key="3">
    <source>
        <dbReference type="Proteomes" id="UP000663912"/>
    </source>
</evidence>
<dbReference type="EMBL" id="JAAMCP010000001">
    <property type="protein sequence ID" value="NTF35237.1"/>
    <property type="molecule type" value="Genomic_DNA"/>
</dbReference>
<gene>
    <name evidence="1" type="ORF">G6L72_00720</name>
    <name evidence="2" type="ORF">G6M88_08535</name>
</gene>
<evidence type="ECO:0000313" key="1">
    <source>
        <dbReference type="EMBL" id="NTF35237.1"/>
    </source>
</evidence>
<reference evidence="1 4" key="1">
    <citation type="journal article" date="2020" name="Science">
        <title>Unexpected conservation and global transmission of agrobacterial virulence plasmids.</title>
        <authorList>
            <person name="Weisberg A.J."/>
            <person name="Davis E.W. 2nd"/>
            <person name="Tabima J."/>
            <person name="Belcher M.S."/>
            <person name="Miller M."/>
            <person name="Kuo C.H."/>
            <person name="Loper J.E."/>
            <person name="Grunwald N.J."/>
            <person name="Putnam M.L."/>
            <person name="Chang J.H."/>
        </authorList>
    </citation>
    <scope>NUCLEOTIDE SEQUENCE [LARGE SCALE GENOMIC DNA]</scope>
    <source>
        <strain evidence="1 4">A19/93</strain>
    </source>
</reference>
<protein>
    <submittedName>
        <fullName evidence="2">DUF1045 domain-containing protein</fullName>
    </submittedName>
</protein>
<dbReference type="PIRSF" id="PIRSF033328">
    <property type="entry name" value="Phest_Mll4975"/>
    <property type="match status" value="1"/>
</dbReference>
<evidence type="ECO:0000313" key="2">
    <source>
        <dbReference type="EMBL" id="QTG00442.1"/>
    </source>
</evidence>
<sequence>MRPVRYAIYFTPAKDDALTETASRWLGRHAFTDVEYDDHAAYADLTAEPRRYGFHATLKAPFELSTDCSEADLLAAFGTFANKHQAFDIPNVVIGTLGPFFAIVPDSTHEPLQNFAADAVSFFEPFRAPLSDSDIARRRPQNLTESERQNLSRWGYPHVMEDFRFHMTLTGPVPENDRAELANVLKREFAAFTDRPLPISGLGLFVEPSRGEGFTVHTWLPLTGSAEQTHGADSANDTKDRRP</sequence>
<dbReference type="InterPro" id="IPR009389">
    <property type="entry name" value="DUF1045"/>
</dbReference>
<dbReference type="NCBIfam" id="TIGR03223">
    <property type="entry name" value="Phn_opern_protn"/>
    <property type="match status" value="1"/>
</dbReference>
<dbReference type="Proteomes" id="UP000663912">
    <property type="component" value="Chromosome 1"/>
</dbReference>
<reference evidence="2" key="2">
    <citation type="submission" date="2020-02" db="EMBL/GenBank/DDBJ databases">
        <title>Unexpected conservation and global transmission of agrobacterial virulence plasmids.</title>
        <authorList>
            <person name="Weisberg A.J."/>
            <person name="Davis E.W. II"/>
            <person name="Tabima J.R."/>
            <person name="Belcher M.S."/>
            <person name="Miller M."/>
            <person name="Kuo C.-H."/>
            <person name="Loper J.E."/>
            <person name="Grunwald N.J."/>
            <person name="Putnam M.L."/>
            <person name="Chang J.H."/>
        </authorList>
    </citation>
    <scope>NUCLEOTIDE SEQUENCE</scope>
    <source>
        <strain evidence="2">W2/73</strain>
    </source>
</reference>
<keyword evidence="4" id="KW-1185">Reference proteome</keyword>
<evidence type="ECO:0000313" key="4">
    <source>
        <dbReference type="Proteomes" id="UP000822331"/>
    </source>
</evidence>
<dbReference type="Proteomes" id="UP000822331">
    <property type="component" value="Unassembled WGS sequence"/>
</dbReference>
<proteinExistence type="predicted"/>
<accession>A0AAE7R7N5</accession>
<name>A0AAE7R7N5_9HYPH</name>
<dbReference type="EMBL" id="CP049206">
    <property type="protein sequence ID" value="QTG00442.1"/>
    <property type="molecule type" value="Genomic_DNA"/>
</dbReference>
<dbReference type="AlphaFoldDB" id="A0AAE7R7N5"/>
<dbReference type="RefSeq" id="WP_162273333.1">
    <property type="nucleotide sequence ID" value="NZ_CP049206.1"/>
</dbReference>
<organism evidence="2 3">
    <name type="scientific">Agrobacterium rubi</name>
    <dbReference type="NCBI Taxonomy" id="28099"/>
    <lineage>
        <taxon>Bacteria</taxon>
        <taxon>Pseudomonadati</taxon>
        <taxon>Pseudomonadota</taxon>
        <taxon>Alphaproteobacteria</taxon>
        <taxon>Hyphomicrobiales</taxon>
        <taxon>Rhizobiaceae</taxon>
        <taxon>Rhizobium/Agrobacterium group</taxon>
        <taxon>Agrobacterium</taxon>
    </lineage>
</organism>